<dbReference type="PANTHER" id="PTHR30636:SF3">
    <property type="entry name" value="UPF0701 PROTEIN YICC"/>
    <property type="match status" value="1"/>
</dbReference>
<accession>A0AAE3AQL0</accession>
<evidence type="ECO:0000256" key="5">
    <source>
        <dbReference type="ARBA" id="ARBA00035648"/>
    </source>
</evidence>
<keyword evidence="2" id="KW-0540">Nuclease</keyword>
<dbReference type="NCBIfam" id="TIGR00255">
    <property type="entry name" value="YicC/YloC family endoribonuclease"/>
    <property type="match status" value="1"/>
</dbReference>
<dbReference type="PANTHER" id="PTHR30636">
    <property type="entry name" value="UPF0701 PROTEIN YICC"/>
    <property type="match status" value="1"/>
</dbReference>
<comment type="similarity">
    <text evidence="5">Belongs to the YicC/YloC family.</text>
</comment>
<evidence type="ECO:0000313" key="9">
    <source>
        <dbReference type="Proteomes" id="UP001198962"/>
    </source>
</evidence>
<evidence type="ECO:0000313" key="8">
    <source>
        <dbReference type="EMBL" id="MCC2165026.1"/>
    </source>
</evidence>
<evidence type="ECO:0000256" key="3">
    <source>
        <dbReference type="ARBA" id="ARBA00022759"/>
    </source>
</evidence>
<dbReference type="InterPro" id="IPR013527">
    <property type="entry name" value="YicC-like_N"/>
</dbReference>
<evidence type="ECO:0000259" key="6">
    <source>
        <dbReference type="Pfam" id="PF03755"/>
    </source>
</evidence>
<keyword evidence="9" id="KW-1185">Reference proteome</keyword>
<dbReference type="Pfam" id="PF08340">
    <property type="entry name" value="YicC-like_C"/>
    <property type="match status" value="1"/>
</dbReference>
<feature type="domain" description="Endoribonuclease YicC-like N-terminal" evidence="6">
    <location>
        <begin position="2"/>
        <end position="156"/>
    </location>
</feature>
<dbReference type="EMBL" id="JAJEPU010000024">
    <property type="protein sequence ID" value="MCC2165026.1"/>
    <property type="molecule type" value="Genomic_DNA"/>
</dbReference>
<dbReference type="InterPro" id="IPR005229">
    <property type="entry name" value="YicC/YloC-like"/>
</dbReference>
<evidence type="ECO:0000259" key="7">
    <source>
        <dbReference type="Pfam" id="PF08340"/>
    </source>
</evidence>
<keyword evidence="4" id="KW-0378">Hydrolase</keyword>
<dbReference type="RefSeq" id="WP_308451461.1">
    <property type="nucleotide sequence ID" value="NZ_JAJEPU010000024.1"/>
</dbReference>
<evidence type="ECO:0000256" key="1">
    <source>
        <dbReference type="ARBA" id="ARBA00001968"/>
    </source>
</evidence>
<comment type="caution">
    <text evidence="8">The sequence shown here is derived from an EMBL/GenBank/DDBJ whole genome shotgun (WGS) entry which is preliminary data.</text>
</comment>
<protein>
    <submittedName>
        <fullName evidence="8">YicC family protein</fullName>
    </submittedName>
</protein>
<reference evidence="8" key="1">
    <citation type="submission" date="2021-10" db="EMBL/GenBank/DDBJ databases">
        <title>Anaerobic single-cell dispensing facilitates the cultivation of human gut bacteria.</title>
        <authorList>
            <person name="Afrizal A."/>
        </authorList>
    </citation>
    <scope>NUCLEOTIDE SEQUENCE</scope>
    <source>
        <strain evidence="8">CLA-AA-H274</strain>
    </source>
</reference>
<dbReference type="GO" id="GO:0004521">
    <property type="term" value="F:RNA endonuclease activity"/>
    <property type="evidence" value="ECO:0007669"/>
    <property type="project" value="InterPro"/>
</dbReference>
<name>A0AAE3AQL0_9FIRM</name>
<evidence type="ECO:0000256" key="4">
    <source>
        <dbReference type="ARBA" id="ARBA00022801"/>
    </source>
</evidence>
<gene>
    <name evidence="8" type="ORF">LKD32_09100</name>
</gene>
<dbReference type="AlphaFoldDB" id="A0AAE3AQL0"/>
<organism evidence="8 9">
    <name type="scientific">Brotaphodocola catenula</name>
    <dbReference type="NCBI Taxonomy" id="2885361"/>
    <lineage>
        <taxon>Bacteria</taxon>
        <taxon>Bacillati</taxon>
        <taxon>Bacillota</taxon>
        <taxon>Clostridia</taxon>
        <taxon>Lachnospirales</taxon>
        <taxon>Lachnospiraceae</taxon>
        <taxon>Brotaphodocola</taxon>
    </lineage>
</organism>
<dbReference type="GO" id="GO:0016787">
    <property type="term" value="F:hydrolase activity"/>
    <property type="evidence" value="ECO:0007669"/>
    <property type="project" value="UniProtKB-KW"/>
</dbReference>
<feature type="domain" description="Endoribonuclease YicC-like C-terminal" evidence="7">
    <location>
        <begin position="175"/>
        <end position="292"/>
    </location>
</feature>
<proteinExistence type="inferred from homology"/>
<comment type="cofactor">
    <cofactor evidence="1">
        <name>a divalent metal cation</name>
        <dbReference type="ChEBI" id="CHEBI:60240"/>
    </cofactor>
</comment>
<evidence type="ECO:0000256" key="2">
    <source>
        <dbReference type="ARBA" id="ARBA00022722"/>
    </source>
</evidence>
<dbReference type="InterPro" id="IPR013551">
    <property type="entry name" value="YicC-like_C"/>
</dbReference>
<sequence length="292" mass="33545">MIKSMTGFGRCEVVTSECKISVEIKAVNHRYLDLSIKLPKKFNYFEAGIRNLLKNYIQRGKVDVFISYEDYTEGNLCLRYNRSLAMEYMEHFKKMEEEFGIPNDVTVSKLASLPEVLVMEQEPEDEDAMWRQLSAVVEEAAKKFVESRVQEGEKLKADLLGKLSYMEEQVDFIVERSPVILSEYRQRLEDKVKELLAGAVLEEGRIATEVTLYADKICVDEEMVRLRSHISATRKELETGGSVGRKLDFIAQEMNREANTTLSKSTDLQTSDCAIALKTEIEKVREQIQNIE</sequence>
<dbReference type="Proteomes" id="UP001198962">
    <property type="component" value="Unassembled WGS sequence"/>
</dbReference>
<dbReference type="Pfam" id="PF03755">
    <property type="entry name" value="YicC-like_N"/>
    <property type="match status" value="1"/>
</dbReference>
<keyword evidence="3" id="KW-0255">Endonuclease</keyword>